<evidence type="ECO:0000256" key="1">
    <source>
        <dbReference type="SAM" id="MobiDB-lite"/>
    </source>
</evidence>
<protein>
    <recommendedName>
        <fullName evidence="2">STAS domain-containing protein</fullName>
    </recommendedName>
</protein>
<dbReference type="Gene3D" id="3.30.750.24">
    <property type="entry name" value="STAS domain"/>
    <property type="match status" value="1"/>
</dbReference>
<evidence type="ECO:0000313" key="4">
    <source>
        <dbReference type="Proteomes" id="UP001501423"/>
    </source>
</evidence>
<reference evidence="3 4" key="1">
    <citation type="journal article" date="2019" name="Int. J. Syst. Evol. Microbiol.">
        <title>The Global Catalogue of Microorganisms (GCM) 10K type strain sequencing project: providing services to taxonomists for standard genome sequencing and annotation.</title>
        <authorList>
            <consortium name="The Broad Institute Genomics Platform"/>
            <consortium name="The Broad Institute Genome Sequencing Center for Infectious Disease"/>
            <person name="Wu L."/>
            <person name="Ma J."/>
        </authorList>
    </citation>
    <scope>NUCLEOTIDE SEQUENCE [LARGE SCALE GENOMIC DNA]</scope>
    <source>
        <strain evidence="3 4">JCM 9650</strain>
    </source>
</reference>
<organism evidence="3 4">
    <name type="scientific">Streptomyces erythrogriseus</name>
    <dbReference type="NCBI Taxonomy" id="284027"/>
    <lineage>
        <taxon>Bacteria</taxon>
        <taxon>Bacillati</taxon>
        <taxon>Actinomycetota</taxon>
        <taxon>Actinomycetes</taxon>
        <taxon>Kitasatosporales</taxon>
        <taxon>Streptomycetaceae</taxon>
        <taxon>Streptomyces</taxon>
        <taxon>Streptomyces griseoincarnatus group</taxon>
    </lineage>
</organism>
<feature type="region of interest" description="Disordered" evidence="1">
    <location>
        <begin position="58"/>
        <end position="88"/>
    </location>
</feature>
<sequence length="88" mass="9120">MVHRVTGELFLASSDELVGRLSYAHRPDRVGVDLSAAHLCDASSVAALDALGTEYAQRGKTAETAETAGLNEPGARMHKTPSGELAGG</sequence>
<dbReference type="InterPro" id="IPR036513">
    <property type="entry name" value="STAS_dom_sf"/>
</dbReference>
<dbReference type="PROSITE" id="PS50801">
    <property type="entry name" value="STAS"/>
    <property type="match status" value="1"/>
</dbReference>
<proteinExistence type="predicted"/>
<dbReference type="InterPro" id="IPR002645">
    <property type="entry name" value="STAS_dom"/>
</dbReference>
<gene>
    <name evidence="3" type="ORF">GCM10010478_12630</name>
</gene>
<dbReference type="Proteomes" id="UP001501423">
    <property type="component" value="Unassembled WGS sequence"/>
</dbReference>
<dbReference type="EMBL" id="BAAAVA010000009">
    <property type="protein sequence ID" value="GAA2915051.1"/>
    <property type="molecule type" value="Genomic_DNA"/>
</dbReference>
<keyword evidence="4" id="KW-1185">Reference proteome</keyword>
<accession>A0ABN3WG74</accession>
<name>A0ABN3WG74_9ACTN</name>
<evidence type="ECO:0000313" key="3">
    <source>
        <dbReference type="EMBL" id="GAA2915051.1"/>
    </source>
</evidence>
<dbReference type="SUPFAM" id="SSF52091">
    <property type="entry name" value="SpoIIaa-like"/>
    <property type="match status" value="1"/>
</dbReference>
<feature type="domain" description="STAS" evidence="2">
    <location>
        <begin position="1"/>
        <end position="59"/>
    </location>
</feature>
<evidence type="ECO:0000259" key="2">
    <source>
        <dbReference type="PROSITE" id="PS50801"/>
    </source>
</evidence>
<comment type="caution">
    <text evidence="3">The sequence shown here is derived from an EMBL/GenBank/DDBJ whole genome shotgun (WGS) entry which is preliminary data.</text>
</comment>